<comment type="caution">
    <text evidence="2">The sequence shown here is derived from an EMBL/GenBank/DDBJ whole genome shotgun (WGS) entry which is preliminary data.</text>
</comment>
<keyword evidence="1" id="KW-0472">Membrane</keyword>
<protein>
    <submittedName>
        <fullName evidence="2">N-acetyl-gamma-glutamyl-phosphate reductase</fullName>
    </submittedName>
</protein>
<keyword evidence="3" id="KW-1185">Reference proteome</keyword>
<proteinExistence type="predicted"/>
<keyword evidence="1" id="KW-1133">Transmembrane helix</keyword>
<dbReference type="Proteomes" id="UP000198287">
    <property type="component" value="Unassembled WGS sequence"/>
</dbReference>
<dbReference type="EMBL" id="LNIX01000005">
    <property type="protein sequence ID" value="OXA54024.1"/>
    <property type="molecule type" value="Genomic_DNA"/>
</dbReference>
<reference evidence="2 3" key="1">
    <citation type="submission" date="2015-12" db="EMBL/GenBank/DDBJ databases">
        <title>The genome of Folsomia candida.</title>
        <authorList>
            <person name="Faddeeva A."/>
            <person name="Derks M.F."/>
            <person name="Anvar Y."/>
            <person name="Smit S."/>
            <person name="Van Straalen N."/>
            <person name="Roelofs D."/>
        </authorList>
    </citation>
    <scope>NUCLEOTIDE SEQUENCE [LARGE SCALE GENOMIC DNA]</scope>
    <source>
        <strain evidence="2 3">VU population</strain>
        <tissue evidence="2">Whole body</tissue>
    </source>
</reference>
<evidence type="ECO:0000313" key="3">
    <source>
        <dbReference type="Proteomes" id="UP000198287"/>
    </source>
</evidence>
<accession>A0A226EA62</accession>
<keyword evidence="1" id="KW-0812">Transmembrane</keyword>
<dbReference type="AlphaFoldDB" id="A0A226EA62"/>
<sequence length="737" mass="85032">MTELTALLFEFGELSPGSHIHIVTDKFNLETNFPPDFRIQTPNTFYKITNSSNFLRKVEYDALPTISPQHIRASSILSMLVIFVLSNPPETLDQTLNPSTIQIKKLTHAVNSGRNLLVPSILLEKELFQGRRYFKSPFAIFWFTNWIPTDRFQFPRKSFFMRQLYVNEIQPIYTTVFIVQIQTKRKRISKSELVLVCNHCFSKNSVEFITAGHISNLVPRIIWISRIKKSTQVRLGFHEQLDKLINDLAPTLYVGVQHDQIFKPYISYGCQNKFKAKNIKFFDISEIVLCGGNVTIYHLMFNRLYRDVTHPDEATQPVIYEEDHLMLSIQAERLVSTWTLFFSNLVGQSYSLIGEVSKRLVVRIGLGSWFLICLIFTQGYIGVLLNYLCAPLPQISVTNFYDLATPVCNYQQNNPNSQSRKCPQNLWYNVSIYVEKAYRELNPETEFRLMSPPDNAIYIDYIDSIVSAVGLNKPAEYISEVRQLGMHLTNFAKALADFAVERHHGYTAARPRFDSFQSARETTSAWIQKLAPSPDTYDDILAYSLQHPYEREYLPAGWLSLLKNRAGFDEMLEQELVKCSRTAWVDNTPQLKQCFDYLLRHYYWINFFIGKRPILGRPTAFQVHNTGVSKLGRRMSAFLESGCYDYFKTNSSRSGTLSAKMKNYTISIMTKMRPPLRHEAMNLSKSISTVFIIFCGLLLSSIWVHMVSVIYFCRIEVMNTAHKVTKVCLSVVGCSYN</sequence>
<gene>
    <name evidence="2" type="ORF">Fcan01_11821</name>
</gene>
<feature type="transmembrane region" description="Helical" evidence="1">
    <location>
        <begin position="690"/>
        <end position="713"/>
    </location>
</feature>
<name>A0A226EA62_FOLCA</name>
<feature type="transmembrane region" description="Helical" evidence="1">
    <location>
        <begin position="360"/>
        <end position="388"/>
    </location>
</feature>
<evidence type="ECO:0000313" key="2">
    <source>
        <dbReference type="EMBL" id="OXA54024.1"/>
    </source>
</evidence>
<feature type="transmembrane region" description="Helical" evidence="1">
    <location>
        <begin position="335"/>
        <end position="353"/>
    </location>
</feature>
<organism evidence="2 3">
    <name type="scientific">Folsomia candida</name>
    <name type="common">Springtail</name>
    <dbReference type="NCBI Taxonomy" id="158441"/>
    <lineage>
        <taxon>Eukaryota</taxon>
        <taxon>Metazoa</taxon>
        <taxon>Ecdysozoa</taxon>
        <taxon>Arthropoda</taxon>
        <taxon>Hexapoda</taxon>
        <taxon>Collembola</taxon>
        <taxon>Entomobryomorpha</taxon>
        <taxon>Isotomoidea</taxon>
        <taxon>Isotomidae</taxon>
        <taxon>Proisotominae</taxon>
        <taxon>Folsomia</taxon>
    </lineage>
</organism>
<evidence type="ECO:0000256" key="1">
    <source>
        <dbReference type="SAM" id="Phobius"/>
    </source>
</evidence>